<dbReference type="AlphaFoldDB" id="A0A1Y1XMB3"/>
<keyword evidence="3" id="KW-1185">Reference proteome</keyword>
<dbReference type="InParanoid" id="A0A1Y1XMB3"/>
<reference evidence="2 3" key="1">
    <citation type="submission" date="2016-07" db="EMBL/GenBank/DDBJ databases">
        <title>Pervasive Adenine N6-methylation of Active Genes in Fungi.</title>
        <authorList>
            <consortium name="DOE Joint Genome Institute"/>
            <person name="Mondo S.J."/>
            <person name="Dannebaum R.O."/>
            <person name="Kuo R.C."/>
            <person name="Labutti K."/>
            <person name="Haridas S."/>
            <person name="Kuo A."/>
            <person name="Salamov A."/>
            <person name="Ahrendt S.R."/>
            <person name="Lipzen A."/>
            <person name="Sullivan W."/>
            <person name="Andreopoulos W.B."/>
            <person name="Clum A."/>
            <person name="Lindquist E."/>
            <person name="Daum C."/>
            <person name="Ramamoorthy G.K."/>
            <person name="Gryganskyi A."/>
            <person name="Culley D."/>
            <person name="Magnuson J.K."/>
            <person name="James T.Y."/>
            <person name="O'Malley M.A."/>
            <person name="Stajich J.E."/>
            <person name="Spatafora J.W."/>
            <person name="Visel A."/>
            <person name="Grigoriev I.V."/>
        </authorList>
    </citation>
    <scope>NUCLEOTIDE SEQUENCE [LARGE SCALE GENOMIC DNA]</scope>
    <source>
        <strain evidence="2 3">CBS 931.73</strain>
    </source>
</reference>
<sequence>MPSASFLSTPQQLPSPLKFHVSSPNVFPPRLNNPPPDMAADYPGSDLGDSQCSPPTDSAPYYEDVYYHLYAISQKKLVSITESRIDLGVRKAVLINNLFRTLPPSAASEMIMTDSNDTDDESESVPSIDMEEQSWFDSCLEDLHDDDDDFDNSDDEMEWSWSSGNVQGDSFMDYDHTPQNHSSPCFLHQSKEGYQVVGDPRLRSSMGASKPGPKSLATSHQEKQAYLSRYFCRDGTVPSNEAHNSRIWSGNSGKFSLGCYSNHLFYL</sequence>
<evidence type="ECO:0000313" key="2">
    <source>
        <dbReference type="EMBL" id="ORX86861.1"/>
    </source>
</evidence>
<evidence type="ECO:0000313" key="3">
    <source>
        <dbReference type="Proteomes" id="UP000193498"/>
    </source>
</evidence>
<gene>
    <name evidence="2" type="ORF">K493DRAFT_319738</name>
</gene>
<feature type="region of interest" description="Disordered" evidence="1">
    <location>
        <begin position="25"/>
        <end position="55"/>
    </location>
</feature>
<evidence type="ECO:0000256" key="1">
    <source>
        <dbReference type="SAM" id="MobiDB-lite"/>
    </source>
</evidence>
<proteinExistence type="predicted"/>
<name>A0A1Y1XMB3_9FUNG</name>
<organism evidence="2 3">
    <name type="scientific">Basidiobolus meristosporus CBS 931.73</name>
    <dbReference type="NCBI Taxonomy" id="1314790"/>
    <lineage>
        <taxon>Eukaryota</taxon>
        <taxon>Fungi</taxon>
        <taxon>Fungi incertae sedis</taxon>
        <taxon>Zoopagomycota</taxon>
        <taxon>Entomophthoromycotina</taxon>
        <taxon>Basidiobolomycetes</taxon>
        <taxon>Basidiobolales</taxon>
        <taxon>Basidiobolaceae</taxon>
        <taxon>Basidiobolus</taxon>
    </lineage>
</organism>
<accession>A0A1Y1XMB3</accession>
<protein>
    <submittedName>
        <fullName evidence="2">Uncharacterized protein</fullName>
    </submittedName>
</protein>
<comment type="caution">
    <text evidence="2">The sequence shown here is derived from an EMBL/GenBank/DDBJ whole genome shotgun (WGS) entry which is preliminary data.</text>
</comment>
<dbReference type="Proteomes" id="UP000193498">
    <property type="component" value="Unassembled WGS sequence"/>
</dbReference>
<dbReference type="OrthoDB" id="2377025at2759"/>
<dbReference type="EMBL" id="MCFE01000562">
    <property type="protein sequence ID" value="ORX86861.1"/>
    <property type="molecule type" value="Genomic_DNA"/>
</dbReference>